<evidence type="ECO:0000256" key="6">
    <source>
        <dbReference type="PIRSR" id="PIRSR602678-1"/>
    </source>
</evidence>
<evidence type="ECO:0000256" key="2">
    <source>
        <dbReference type="ARBA" id="ARBA00011643"/>
    </source>
</evidence>
<dbReference type="Gene3D" id="3.40.1390.30">
    <property type="entry name" value="NIF3 (NGG1p interacting factor 3)-like"/>
    <property type="match status" value="1"/>
</dbReference>
<evidence type="ECO:0000313" key="8">
    <source>
        <dbReference type="Proteomes" id="UP000238034"/>
    </source>
</evidence>
<comment type="subunit">
    <text evidence="2">Homohexamer.</text>
</comment>
<dbReference type="SUPFAM" id="SSF102705">
    <property type="entry name" value="NIF3 (NGG1p interacting factor 3)-like"/>
    <property type="match status" value="1"/>
</dbReference>
<dbReference type="Pfam" id="PF01784">
    <property type="entry name" value="DUF34_NIF3"/>
    <property type="match status" value="1"/>
</dbReference>
<comment type="caution">
    <text evidence="7">The sequence shown here is derived from an EMBL/GenBank/DDBJ whole genome shotgun (WGS) entry which is preliminary data.</text>
</comment>
<dbReference type="PANTHER" id="PTHR13799">
    <property type="entry name" value="NGG1 INTERACTING FACTOR 3"/>
    <property type="match status" value="1"/>
</dbReference>
<gene>
    <name evidence="7" type="ORF">B0I27_103308</name>
</gene>
<reference evidence="7 8" key="1">
    <citation type="submission" date="2018-03" db="EMBL/GenBank/DDBJ databases">
        <title>Genomic Encyclopedia of Type Strains, Phase III (KMG-III): the genomes of soil and plant-associated and newly described type strains.</title>
        <authorList>
            <person name="Whitman W."/>
        </authorList>
    </citation>
    <scope>NUCLEOTIDE SEQUENCE [LARGE SCALE GENOMIC DNA]</scope>
    <source>
        <strain evidence="7 8">CGMCC 1.9313</strain>
    </source>
</reference>
<protein>
    <recommendedName>
        <fullName evidence="3 5">GTP cyclohydrolase 1 type 2 homolog</fullName>
    </recommendedName>
</protein>
<feature type="binding site" evidence="6">
    <location>
        <position position="337"/>
    </location>
    <ligand>
        <name>a divalent metal cation</name>
        <dbReference type="ChEBI" id="CHEBI:60240"/>
        <label>1</label>
    </ligand>
</feature>
<dbReference type="AlphaFoldDB" id="A0A2T0U7E1"/>
<feature type="binding site" evidence="6">
    <location>
        <position position="74"/>
    </location>
    <ligand>
        <name>a divalent metal cation</name>
        <dbReference type="ChEBI" id="CHEBI:60240"/>
        <label>1</label>
    </ligand>
</feature>
<organism evidence="7 8">
    <name type="scientific">Arcticibacter pallidicorallinus</name>
    <dbReference type="NCBI Taxonomy" id="1259464"/>
    <lineage>
        <taxon>Bacteria</taxon>
        <taxon>Pseudomonadati</taxon>
        <taxon>Bacteroidota</taxon>
        <taxon>Sphingobacteriia</taxon>
        <taxon>Sphingobacteriales</taxon>
        <taxon>Sphingobacteriaceae</taxon>
        <taxon>Arcticibacter</taxon>
    </lineage>
</organism>
<dbReference type="InterPro" id="IPR015867">
    <property type="entry name" value="N-reg_PII/ATP_PRibTrfase_C"/>
</dbReference>
<dbReference type="Gene3D" id="3.30.70.120">
    <property type="match status" value="1"/>
</dbReference>
<comment type="similarity">
    <text evidence="1 5">Belongs to the GTP cyclohydrolase I type 2/NIF3 family.</text>
</comment>
<dbReference type="NCBIfam" id="TIGR00486">
    <property type="entry name" value="YbgI_SA1388"/>
    <property type="match status" value="1"/>
</dbReference>
<evidence type="ECO:0000256" key="1">
    <source>
        <dbReference type="ARBA" id="ARBA00006964"/>
    </source>
</evidence>
<evidence type="ECO:0000256" key="3">
    <source>
        <dbReference type="ARBA" id="ARBA00022112"/>
    </source>
</evidence>
<dbReference type="InterPro" id="IPR017221">
    <property type="entry name" value="DUF34/NIF3_bac"/>
</dbReference>
<evidence type="ECO:0000256" key="5">
    <source>
        <dbReference type="PIRNR" id="PIRNR037489"/>
    </source>
</evidence>
<dbReference type="FunFam" id="3.40.1390.30:FF:000001">
    <property type="entry name" value="GTP cyclohydrolase 1 type 2"/>
    <property type="match status" value="1"/>
</dbReference>
<feature type="binding site" evidence="6">
    <location>
        <position position="75"/>
    </location>
    <ligand>
        <name>a divalent metal cation</name>
        <dbReference type="ChEBI" id="CHEBI:60240"/>
        <label>1</label>
    </ligand>
</feature>
<proteinExistence type="inferred from homology"/>
<sequence length="375" mass="41505">MSLRKTSRRNMKISDITQYLEGIAPLSLQEDYDNSGLIVGEPHTLVTAALISLDCTEAVIDEAISKGCNLVISHHPIVFKGLKRFNKKNYVERAVMKAIKHDIALYAIHTNLDHVSGGVNAKICEKLGLQNMQILSPKKNLLKKLVTFVPLCHVERVRNAVFQVGAGHIGNYSDCSFNVTGTGTFKAGENAGPFAGKVNELHHEEEVRVETIYPDYLERKVLVALLEAHPYEEVAYDLYPLSNSFYQAGAGMVGTLQTATDEMEFLQFAKSALGARVIRHTALRGNPVRRVAVCGGSGSFLLQAAISAGADVFITADFKYHEFFDAEGKIVISDMGHFETEQFTQELLFDIIKKKFPNFAIHLTAIDTNPINYLI</sequence>
<dbReference type="GO" id="GO:0046872">
    <property type="term" value="F:metal ion binding"/>
    <property type="evidence" value="ECO:0007669"/>
    <property type="project" value="UniProtKB-UniRule"/>
</dbReference>
<evidence type="ECO:0000313" key="7">
    <source>
        <dbReference type="EMBL" id="PRY53835.1"/>
    </source>
</evidence>
<dbReference type="FunFam" id="3.30.70.120:FF:000006">
    <property type="entry name" value="GTP cyclohydrolase 1 type 2 homolog"/>
    <property type="match status" value="1"/>
</dbReference>
<name>A0A2T0U7E1_9SPHI</name>
<keyword evidence="8" id="KW-1185">Reference proteome</keyword>
<evidence type="ECO:0000256" key="4">
    <source>
        <dbReference type="ARBA" id="ARBA00022723"/>
    </source>
</evidence>
<dbReference type="PANTHER" id="PTHR13799:SF14">
    <property type="entry name" value="GTP CYCLOHYDROLASE 1 TYPE 2 HOMOLOG"/>
    <property type="match status" value="1"/>
</dbReference>
<dbReference type="Proteomes" id="UP000238034">
    <property type="component" value="Unassembled WGS sequence"/>
</dbReference>
<dbReference type="InterPro" id="IPR036069">
    <property type="entry name" value="DUF34/NIF3_sf"/>
</dbReference>
<feature type="binding site" evidence="6">
    <location>
        <position position="113"/>
    </location>
    <ligand>
        <name>a divalent metal cation</name>
        <dbReference type="ChEBI" id="CHEBI:60240"/>
        <label>1</label>
    </ligand>
</feature>
<dbReference type="EMBL" id="PVTH01000003">
    <property type="protein sequence ID" value="PRY53835.1"/>
    <property type="molecule type" value="Genomic_DNA"/>
</dbReference>
<accession>A0A2T0U7E1</accession>
<dbReference type="GO" id="GO:0005737">
    <property type="term" value="C:cytoplasm"/>
    <property type="evidence" value="ECO:0007669"/>
    <property type="project" value="TreeGrafter"/>
</dbReference>
<feature type="binding site" evidence="6">
    <location>
        <position position="341"/>
    </location>
    <ligand>
        <name>a divalent metal cation</name>
        <dbReference type="ChEBI" id="CHEBI:60240"/>
        <label>1</label>
    </ligand>
</feature>
<dbReference type="PIRSF" id="PIRSF037489">
    <property type="entry name" value="UCP037489_NIF3_YqfO"/>
    <property type="match status" value="1"/>
</dbReference>
<dbReference type="InterPro" id="IPR002678">
    <property type="entry name" value="DUF34/NIF3"/>
</dbReference>
<keyword evidence="4 5" id="KW-0479">Metal-binding</keyword>